<keyword evidence="2" id="KW-0472">Membrane</keyword>
<evidence type="ECO:0008006" key="5">
    <source>
        <dbReference type="Google" id="ProtNLM"/>
    </source>
</evidence>
<comment type="caution">
    <text evidence="3">The sequence shown here is derived from an EMBL/GenBank/DDBJ whole genome shotgun (WGS) entry which is preliminary data.</text>
</comment>
<dbReference type="EMBL" id="BAAAQQ010000013">
    <property type="protein sequence ID" value="GAA2129447.1"/>
    <property type="molecule type" value="Genomic_DNA"/>
</dbReference>
<dbReference type="Pfam" id="PF04977">
    <property type="entry name" value="DivIC"/>
    <property type="match status" value="1"/>
</dbReference>
<accession>A0ABN2YLX8</accession>
<reference evidence="3 4" key="1">
    <citation type="journal article" date="2019" name="Int. J. Syst. Evol. Microbiol.">
        <title>The Global Catalogue of Microorganisms (GCM) 10K type strain sequencing project: providing services to taxonomists for standard genome sequencing and annotation.</title>
        <authorList>
            <consortium name="The Broad Institute Genomics Platform"/>
            <consortium name="The Broad Institute Genome Sequencing Center for Infectious Disease"/>
            <person name="Wu L."/>
            <person name="Ma J."/>
        </authorList>
    </citation>
    <scope>NUCLEOTIDE SEQUENCE [LARGE SCALE GENOMIC DNA]</scope>
    <source>
        <strain evidence="3 4">JCM 16021</strain>
    </source>
</reference>
<keyword evidence="4" id="KW-1185">Reference proteome</keyword>
<evidence type="ECO:0000313" key="3">
    <source>
        <dbReference type="EMBL" id="GAA2129447.1"/>
    </source>
</evidence>
<proteinExistence type="predicted"/>
<evidence type="ECO:0000256" key="2">
    <source>
        <dbReference type="SAM" id="Phobius"/>
    </source>
</evidence>
<feature type="compositionally biased region" description="Low complexity" evidence="1">
    <location>
        <begin position="21"/>
        <end position="34"/>
    </location>
</feature>
<evidence type="ECO:0000256" key="1">
    <source>
        <dbReference type="SAM" id="MobiDB-lite"/>
    </source>
</evidence>
<organism evidence="3 4">
    <name type="scientific">Nocardioides bigeumensis</name>
    <dbReference type="NCBI Taxonomy" id="433657"/>
    <lineage>
        <taxon>Bacteria</taxon>
        <taxon>Bacillati</taxon>
        <taxon>Actinomycetota</taxon>
        <taxon>Actinomycetes</taxon>
        <taxon>Propionibacteriales</taxon>
        <taxon>Nocardioidaceae</taxon>
        <taxon>Nocardioides</taxon>
    </lineage>
</organism>
<evidence type="ECO:0000313" key="4">
    <source>
        <dbReference type="Proteomes" id="UP001500575"/>
    </source>
</evidence>
<name>A0ABN2YLX8_9ACTN</name>
<feature type="region of interest" description="Disordered" evidence="1">
    <location>
        <begin position="1"/>
        <end position="46"/>
    </location>
</feature>
<feature type="region of interest" description="Disordered" evidence="1">
    <location>
        <begin position="204"/>
        <end position="227"/>
    </location>
</feature>
<feature type="transmembrane region" description="Helical" evidence="2">
    <location>
        <begin position="87"/>
        <end position="109"/>
    </location>
</feature>
<protein>
    <recommendedName>
        <fullName evidence="5">Septum formation initiator family protein</fullName>
    </recommendedName>
</protein>
<dbReference type="Proteomes" id="UP001500575">
    <property type="component" value="Unassembled WGS sequence"/>
</dbReference>
<gene>
    <name evidence="3" type="ORF">GCM10009843_31040</name>
</gene>
<keyword evidence="2" id="KW-1133">Transmembrane helix</keyword>
<sequence>MTDHSGQQRRTSRGGPGGSRRPGARTPRGGAPSRPRTPPSDDTVTALNPVVTTSTTGTRITAVTPSTGASKRIPPVRERGPRITGRAALLVLIVAVLTVSYGSSLKAFLQQRSHIAELKEQIAEREASIQALEREKRRWSDPAFVAQEGHRRFGYVMPGETSYVVLDADGQPLESGATLHDPDEVVKEEPTAWWTTAWASVELAGNPPVDKNGAGKPPASEIDGTQE</sequence>
<dbReference type="InterPro" id="IPR007060">
    <property type="entry name" value="FtsL/DivIC"/>
</dbReference>
<keyword evidence="2" id="KW-0812">Transmembrane</keyword>